<dbReference type="Proteomes" id="UP000464186">
    <property type="component" value="Chromosome"/>
</dbReference>
<dbReference type="PROSITE" id="PS50928">
    <property type="entry name" value="ABC_TM1"/>
    <property type="match status" value="1"/>
</dbReference>
<keyword evidence="3" id="KW-1003">Cell membrane</keyword>
<sequence>MFEQWIQWLPGLLSGLQTSLAVTGLSLLLGLPLGLVFAFGMISRTRILRQVTILIVELGRGIPLLVVLYVVYFGLPDGGIVLESFAAAVVAIAFNTGAYTSEIFRAGLLSVPRGHIEAAQSLGLNWTDEARYIVLPQALRAIVPPLMSYSVIVFQATSLGYAIALPELLNSAYQIGSVTFEFLSVFILAGLIYATLSILVSRFVDAIHSKTAH</sequence>
<evidence type="ECO:0000313" key="11">
    <source>
        <dbReference type="Proteomes" id="UP000464186"/>
    </source>
</evidence>
<evidence type="ECO:0000256" key="6">
    <source>
        <dbReference type="ARBA" id="ARBA00022989"/>
    </source>
</evidence>
<dbReference type="GO" id="GO:0043190">
    <property type="term" value="C:ATP-binding cassette (ABC) transporter complex"/>
    <property type="evidence" value="ECO:0007669"/>
    <property type="project" value="InterPro"/>
</dbReference>
<gene>
    <name evidence="10" type="ORF">GU243_03140</name>
</gene>
<dbReference type="InterPro" id="IPR043429">
    <property type="entry name" value="ArtM/GltK/GlnP/TcyL/YhdX-like"/>
</dbReference>
<keyword evidence="11" id="KW-1185">Reference proteome</keyword>
<dbReference type="PANTHER" id="PTHR30614:SF0">
    <property type="entry name" value="L-CYSTINE TRANSPORT SYSTEM PERMEASE PROTEIN TCYL"/>
    <property type="match status" value="1"/>
</dbReference>
<proteinExistence type="inferred from homology"/>
<feature type="transmembrane region" description="Helical" evidence="8">
    <location>
        <begin position="80"/>
        <end position="100"/>
    </location>
</feature>
<evidence type="ECO:0000256" key="2">
    <source>
        <dbReference type="ARBA" id="ARBA00022448"/>
    </source>
</evidence>
<keyword evidence="2 8" id="KW-0813">Transport</keyword>
<dbReference type="KEGG" id="psey:GU243_03140"/>
<evidence type="ECO:0000256" key="3">
    <source>
        <dbReference type="ARBA" id="ARBA00022475"/>
    </source>
</evidence>
<evidence type="ECO:0000256" key="8">
    <source>
        <dbReference type="RuleBase" id="RU363032"/>
    </source>
</evidence>
<protein>
    <submittedName>
        <fullName evidence="10">ABC transporter permease subunit</fullName>
    </submittedName>
</protein>
<organism evidence="10 11">
    <name type="scientific">Pseudarthrobacter psychrotolerans</name>
    <dbReference type="NCBI Taxonomy" id="2697569"/>
    <lineage>
        <taxon>Bacteria</taxon>
        <taxon>Bacillati</taxon>
        <taxon>Actinomycetota</taxon>
        <taxon>Actinomycetes</taxon>
        <taxon>Micrococcales</taxon>
        <taxon>Micrococcaceae</taxon>
        <taxon>Pseudarthrobacter</taxon>
    </lineage>
</organism>
<evidence type="ECO:0000256" key="5">
    <source>
        <dbReference type="ARBA" id="ARBA00022970"/>
    </source>
</evidence>
<dbReference type="InterPro" id="IPR035906">
    <property type="entry name" value="MetI-like_sf"/>
</dbReference>
<evidence type="ECO:0000256" key="1">
    <source>
        <dbReference type="ARBA" id="ARBA00004651"/>
    </source>
</evidence>
<dbReference type="NCBIfam" id="TIGR01726">
    <property type="entry name" value="HEQRo_perm_3TM"/>
    <property type="match status" value="1"/>
</dbReference>
<dbReference type="GO" id="GO:0022857">
    <property type="term" value="F:transmembrane transporter activity"/>
    <property type="evidence" value="ECO:0007669"/>
    <property type="project" value="InterPro"/>
</dbReference>
<feature type="transmembrane region" description="Helical" evidence="8">
    <location>
        <begin position="183"/>
        <end position="204"/>
    </location>
</feature>
<keyword evidence="4 8" id="KW-0812">Transmembrane</keyword>
<dbReference type="InterPro" id="IPR000515">
    <property type="entry name" value="MetI-like"/>
</dbReference>
<reference evidence="10 11" key="1">
    <citation type="submission" date="2020-01" db="EMBL/GenBank/DDBJ databases">
        <title>Pseudarthrobacter psychrotolerans sp. nov., isolated from antarctic soil.</title>
        <authorList>
            <person name="Shin Y."/>
            <person name="Park W."/>
        </authorList>
    </citation>
    <scope>NUCLEOTIDE SEQUENCE [LARGE SCALE GENOMIC DNA]</scope>
    <source>
        <strain evidence="10 11">YJ56</strain>
    </source>
</reference>
<evidence type="ECO:0000313" key="10">
    <source>
        <dbReference type="EMBL" id="QHK18920.1"/>
    </source>
</evidence>
<dbReference type="EMBL" id="CP047898">
    <property type="protein sequence ID" value="QHK18920.1"/>
    <property type="molecule type" value="Genomic_DNA"/>
</dbReference>
<comment type="similarity">
    <text evidence="8">Belongs to the binding-protein-dependent transport system permease family.</text>
</comment>
<evidence type="ECO:0000259" key="9">
    <source>
        <dbReference type="PROSITE" id="PS50928"/>
    </source>
</evidence>
<name>A0A6P1NKD3_9MICC</name>
<feature type="transmembrane region" description="Helical" evidence="8">
    <location>
        <begin position="141"/>
        <end position="163"/>
    </location>
</feature>
<dbReference type="AlphaFoldDB" id="A0A6P1NKD3"/>
<comment type="subcellular location">
    <subcellularLocation>
        <location evidence="1 8">Cell membrane</location>
        <topology evidence="1 8">Multi-pass membrane protein</topology>
    </subcellularLocation>
</comment>
<feature type="transmembrane region" description="Helical" evidence="8">
    <location>
        <begin position="20"/>
        <end position="39"/>
    </location>
</feature>
<evidence type="ECO:0000256" key="4">
    <source>
        <dbReference type="ARBA" id="ARBA00022692"/>
    </source>
</evidence>
<dbReference type="CDD" id="cd06261">
    <property type="entry name" value="TM_PBP2"/>
    <property type="match status" value="1"/>
</dbReference>
<keyword evidence="5" id="KW-0029">Amino-acid transport</keyword>
<accession>A0A6P1NKD3</accession>
<dbReference type="PANTHER" id="PTHR30614">
    <property type="entry name" value="MEMBRANE COMPONENT OF AMINO ACID ABC TRANSPORTER"/>
    <property type="match status" value="1"/>
</dbReference>
<dbReference type="InterPro" id="IPR010065">
    <property type="entry name" value="AA_ABC_transptr_permease_3TM"/>
</dbReference>
<dbReference type="Gene3D" id="1.10.3720.10">
    <property type="entry name" value="MetI-like"/>
    <property type="match status" value="1"/>
</dbReference>
<dbReference type="SUPFAM" id="SSF161098">
    <property type="entry name" value="MetI-like"/>
    <property type="match status" value="1"/>
</dbReference>
<feature type="transmembrane region" description="Helical" evidence="8">
    <location>
        <begin position="51"/>
        <end position="74"/>
    </location>
</feature>
<dbReference type="Pfam" id="PF00528">
    <property type="entry name" value="BPD_transp_1"/>
    <property type="match status" value="1"/>
</dbReference>
<keyword evidence="6 8" id="KW-1133">Transmembrane helix</keyword>
<keyword evidence="7 8" id="KW-0472">Membrane</keyword>
<evidence type="ECO:0000256" key="7">
    <source>
        <dbReference type="ARBA" id="ARBA00023136"/>
    </source>
</evidence>
<dbReference type="GO" id="GO:0006865">
    <property type="term" value="P:amino acid transport"/>
    <property type="evidence" value="ECO:0007669"/>
    <property type="project" value="UniProtKB-KW"/>
</dbReference>
<feature type="domain" description="ABC transmembrane type-1" evidence="9">
    <location>
        <begin position="16"/>
        <end position="204"/>
    </location>
</feature>